<dbReference type="PANTHER" id="PTHR36510">
    <property type="entry name" value="GLUTAMATE--CYSTEINE LIGASE 2-RELATED"/>
    <property type="match status" value="1"/>
</dbReference>
<proteinExistence type="inferred from homology"/>
<evidence type="ECO:0000313" key="4">
    <source>
        <dbReference type="EMBL" id="SVB61436.1"/>
    </source>
</evidence>
<organism evidence="4">
    <name type="scientific">marine metagenome</name>
    <dbReference type="NCBI Taxonomy" id="408172"/>
    <lineage>
        <taxon>unclassified sequences</taxon>
        <taxon>metagenomes</taxon>
        <taxon>ecological metagenomes</taxon>
    </lineage>
</organism>
<keyword evidence="3" id="KW-0067">ATP-binding</keyword>
<dbReference type="Pfam" id="PF04107">
    <property type="entry name" value="GCS2"/>
    <property type="match status" value="1"/>
</dbReference>
<keyword evidence="2" id="KW-0547">Nucleotide-binding</keyword>
<protein>
    <recommendedName>
        <fullName evidence="5">Glutamate--cysteine ligase</fullName>
    </recommendedName>
</protein>
<evidence type="ECO:0008006" key="5">
    <source>
        <dbReference type="Google" id="ProtNLM"/>
    </source>
</evidence>
<dbReference type="NCBIfam" id="NF010039">
    <property type="entry name" value="PRK13515.1"/>
    <property type="match status" value="1"/>
</dbReference>
<accession>A0A382FEC9</accession>
<dbReference type="InterPro" id="IPR006336">
    <property type="entry name" value="GCS2"/>
</dbReference>
<dbReference type="AlphaFoldDB" id="A0A382FEC9"/>
<reference evidence="4" key="1">
    <citation type="submission" date="2018-05" db="EMBL/GenBank/DDBJ databases">
        <authorList>
            <person name="Lanie J.A."/>
            <person name="Ng W.-L."/>
            <person name="Kazmierczak K.M."/>
            <person name="Andrzejewski T.M."/>
            <person name="Davidsen T.M."/>
            <person name="Wayne K.J."/>
            <person name="Tettelin H."/>
            <person name="Glass J.I."/>
            <person name="Rusch D."/>
            <person name="Podicherti R."/>
            <person name="Tsui H.-C.T."/>
            <person name="Winkler M.E."/>
        </authorList>
    </citation>
    <scope>NUCLEOTIDE SEQUENCE</scope>
</reference>
<dbReference type="GO" id="GO:0005524">
    <property type="term" value="F:ATP binding"/>
    <property type="evidence" value="ECO:0007669"/>
    <property type="project" value="UniProtKB-KW"/>
</dbReference>
<dbReference type="GO" id="GO:0042398">
    <property type="term" value="P:modified amino acid biosynthetic process"/>
    <property type="evidence" value="ECO:0007669"/>
    <property type="project" value="InterPro"/>
</dbReference>
<dbReference type="InterPro" id="IPR011793">
    <property type="entry name" value="YbdK"/>
</dbReference>
<dbReference type="GO" id="GO:0004357">
    <property type="term" value="F:glutamate-cysteine ligase activity"/>
    <property type="evidence" value="ECO:0007669"/>
    <property type="project" value="InterPro"/>
</dbReference>
<dbReference type="PANTHER" id="PTHR36510:SF1">
    <property type="entry name" value="GLUTAMATE--CYSTEINE LIGASE 2-RELATED"/>
    <property type="match status" value="1"/>
</dbReference>
<dbReference type="NCBIfam" id="TIGR02050">
    <property type="entry name" value="gshA_cyan_rel"/>
    <property type="match status" value="1"/>
</dbReference>
<dbReference type="SUPFAM" id="SSF55931">
    <property type="entry name" value="Glutamine synthetase/guanido kinase"/>
    <property type="match status" value="1"/>
</dbReference>
<gene>
    <name evidence="4" type="ORF">METZ01_LOCUS214290</name>
</gene>
<dbReference type="HAMAP" id="MF_01609">
    <property type="entry name" value="Glu_cys_ligase_2"/>
    <property type="match status" value="1"/>
</dbReference>
<dbReference type="Gene3D" id="3.30.590.20">
    <property type="match status" value="1"/>
</dbReference>
<dbReference type="EMBL" id="UINC01049533">
    <property type="protein sequence ID" value="SVB61436.1"/>
    <property type="molecule type" value="Genomic_DNA"/>
</dbReference>
<evidence type="ECO:0000256" key="2">
    <source>
        <dbReference type="ARBA" id="ARBA00022741"/>
    </source>
</evidence>
<dbReference type="InterPro" id="IPR014746">
    <property type="entry name" value="Gln_synth/guanido_kin_cat_dom"/>
</dbReference>
<dbReference type="InterPro" id="IPR050141">
    <property type="entry name" value="GCL_type2/YbdK_subfam"/>
</dbReference>
<keyword evidence="1" id="KW-0436">Ligase</keyword>
<sequence>MSNELKNLTIGIEEEYQIIDTNTRELTSYISEFLDQGAVLFRDQLQPELLQSQVEIGTKVCNNIEDVSKEIKRLRKMVSTLAQENNCSIIAAGTHPFSSWENQVITEKDRYYGFVDSMQMVAKRLLIFGMHVHIGIEDPDLRIDIMNQMRYFMPHILCFSTSSPFWRGENTGFKSYRSIVFEDLPRTGTPEYFDSAASYDNYVETLINSGCIDEATKIWWDIRPHPKFPTLEFRICDCTTKVEEVITIAAVIQALVKKLIRLRSKNMTWRPYRAGFIAENKWRAMRDGTKGKLIDFGKNVELPISDLMNELLDFIDDVVDELGTRSEVEYVQNIIKEGSSADRQLEKYAETGDFKDVVDMLIKETMIGC</sequence>
<evidence type="ECO:0000256" key="3">
    <source>
        <dbReference type="ARBA" id="ARBA00022840"/>
    </source>
</evidence>
<evidence type="ECO:0000256" key="1">
    <source>
        <dbReference type="ARBA" id="ARBA00022598"/>
    </source>
</evidence>
<name>A0A382FEC9_9ZZZZ</name>